<evidence type="ECO:0000313" key="5">
    <source>
        <dbReference type="EMBL" id="RIE01182.1"/>
    </source>
</evidence>
<name>A0A398CGU7_9BACL</name>
<dbReference type="EMBL" id="QXJM01000040">
    <property type="protein sequence ID" value="RIE01182.1"/>
    <property type="molecule type" value="Genomic_DNA"/>
</dbReference>
<feature type="domain" description="Aerobactin siderophore biosynthesis IucA/IucC-like C-terminal" evidence="4">
    <location>
        <begin position="385"/>
        <end position="536"/>
    </location>
</feature>
<reference evidence="5 6" key="1">
    <citation type="submission" date="2018-09" db="EMBL/GenBank/DDBJ databases">
        <title>Cohnella cavernae sp. nov., isolated from a karst cave.</title>
        <authorList>
            <person name="Zhu H."/>
        </authorList>
    </citation>
    <scope>NUCLEOTIDE SEQUENCE [LARGE SCALE GENOMIC DNA]</scope>
    <source>
        <strain evidence="5 6">K2E09-144</strain>
    </source>
</reference>
<sequence>MLETGKSRRLDSLQQANRHTCKTLLNCYIREFCHENTNVFVVNPQEKTYTISFPASDIALSGKLSFYSAIGEHEYDHYRVNNGQELYYAHLVQWIVKELRQHSFITTEKEEDFSNKIANSYRNLALFLEHSAHSRVRDYLSSEQSLLCGHPFHPFPKNTMGFSEDDVRTFCPELHASFRLCYAAVRKDIFREEWVSEQRRIELHESVKTHARQALQEQSEGYEILPIHPWQYEHVQTIGIVKDYIRERKIVLLGSCGPLAYPTSSVRTVFIPDMKCNIKLSLNIQITNMTRNNNKEQMRRTLDAAGYLKRRDCFAKEPNTQIAYEEGVCTCHFDDDETTKLFTIAYRPIAFDTTSTYVLSSLVEAPVRGAPSRLFSLMDRRHVDRWFRQYLAISLLPIVRIAEEKGIHFEAHLQNALLTVKNGMPHTFIIRDLEGVSVNREKAEEAADTAGPLFYSKEAAWARTSYYFVVNHLGSFIHAMARDARVEEEHFWEIVRDVLVQEYEKSGNEYVRHLLTADAFYAKKNLMSCLAGNSEAPSYVPVNNIMKNIGSEISGASKQLV</sequence>
<evidence type="ECO:0000313" key="6">
    <source>
        <dbReference type="Proteomes" id="UP000266340"/>
    </source>
</evidence>
<comment type="similarity">
    <text evidence="2">Belongs to the IucA/IucC family.</text>
</comment>
<accession>A0A398CGU7</accession>
<evidence type="ECO:0000259" key="4">
    <source>
        <dbReference type="Pfam" id="PF06276"/>
    </source>
</evidence>
<dbReference type="PANTHER" id="PTHR34384:SF5">
    <property type="entry name" value="L-2,3-DIAMINOPROPANOATE--CITRATE LIGASE"/>
    <property type="match status" value="1"/>
</dbReference>
<gene>
    <name evidence="5" type="ORF">D3H35_22545</name>
</gene>
<dbReference type="InterPro" id="IPR022770">
    <property type="entry name" value="IucA/IucC-like_C"/>
</dbReference>
<proteinExistence type="inferred from homology"/>
<feature type="domain" description="Aerobactin siderophore biosynthesis IucA/IucC N-terminal" evidence="3">
    <location>
        <begin position="138"/>
        <end position="341"/>
    </location>
</feature>
<dbReference type="OrthoDB" id="2989563at2"/>
<dbReference type="Pfam" id="PF06276">
    <property type="entry name" value="FhuF"/>
    <property type="match status" value="1"/>
</dbReference>
<protein>
    <recommendedName>
        <fullName evidence="7">IucA/IucC family siderophore biosynthesis protein</fullName>
    </recommendedName>
</protein>
<dbReference type="PANTHER" id="PTHR34384">
    <property type="entry name" value="L-2,3-DIAMINOPROPANOATE--CITRATE LIGASE"/>
    <property type="match status" value="1"/>
</dbReference>
<dbReference type="Gene3D" id="6.10.250.3370">
    <property type="match status" value="1"/>
</dbReference>
<dbReference type="AlphaFoldDB" id="A0A398CGU7"/>
<keyword evidence="6" id="KW-1185">Reference proteome</keyword>
<comment type="pathway">
    <text evidence="1">Siderophore biosynthesis.</text>
</comment>
<organism evidence="5 6">
    <name type="scientific">Cohnella faecalis</name>
    <dbReference type="NCBI Taxonomy" id="2315694"/>
    <lineage>
        <taxon>Bacteria</taxon>
        <taxon>Bacillati</taxon>
        <taxon>Bacillota</taxon>
        <taxon>Bacilli</taxon>
        <taxon>Bacillales</taxon>
        <taxon>Paenibacillaceae</taxon>
        <taxon>Cohnella</taxon>
    </lineage>
</organism>
<dbReference type="GO" id="GO:0019290">
    <property type="term" value="P:siderophore biosynthetic process"/>
    <property type="evidence" value="ECO:0007669"/>
    <property type="project" value="InterPro"/>
</dbReference>
<dbReference type="Proteomes" id="UP000266340">
    <property type="component" value="Unassembled WGS sequence"/>
</dbReference>
<evidence type="ECO:0008006" key="7">
    <source>
        <dbReference type="Google" id="ProtNLM"/>
    </source>
</evidence>
<dbReference type="InterPro" id="IPR007310">
    <property type="entry name" value="Aerobactin_biosyn_IucA/IucC_N"/>
</dbReference>
<evidence type="ECO:0000256" key="1">
    <source>
        <dbReference type="ARBA" id="ARBA00004924"/>
    </source>
</evidence>
<evidence type="ECO:0000256" key="2">
    <source>
        <dbReference type="ARBA" id="ARBA00007832"/>
    </source>
</evidence>
<dbReference type="GO" id="GO:0016881">
    <property type="term" value="F:acid-amino acid ligase activity"/>
    <property type="evidence" value="ECO:0007669"/>
    <property type="project" value="UniProtKB-ARBA"/>
</dbReference>
<dbReference type="InterPro" id="IPR037455">
    <property type="entry name" value="LucA/IucC-like"/>
</dbReference>
<comment type="caution">
    <text evidence="5">The sequence shown here is derived from an EMBL/GenBank/DDBJ whole genome shotgun (WGS) entry which is preliminary data.</text>
</comment>
<evidence type="ECO:0000259" key="3">
    <source>
        <dbReference type="Pfam" id="PF04183"/>
    </source>
</evidence>
<dbReference type="Gene3D" id="1.10.510.40">
    <property type="match status" value="1"/>
</dbReference>
<dbReference type="Pfam" id="PF04183">
    <property type="entry name" value="IucA_IucC"/>
    <property type="match status" value="1"/>
</dbReference>